<organism evidence="1">
    <name type="scientific">Anguilla anguilla</name>
    <name type="common">European freshwater eel</name>
    <name type="synonym">Muraena anguilla</name>
    <dbReference type="NCBI Taxonomy" id="7936"/>
    <lineage>
        <taxon>Eukaryota</taxon>
        <taxon>Metazoa</taxon>
        <taxon>Chordata</taxon>
        <taxon>Craniata</taxon>
        <taxon>Vertebrata</taxon>
        <taxon>Euteleostomi</taxon>
        <taxon>Actinopterygii</taxon>
        <taxon>Neopterygii</taxon>
        <taxon>Teleostei</taxon>
        <taxon>Anguilliformes</taxon>
        <taxon>Anguillidae</taxon>
        <taxon>Anguilla</taxon>
    </lineage>
</organism>
<evidence type="ECO:0000313" key="1">
    <source>
        <dbReference type="EMBL" id="JAH79650.1"/>
    </source>
</evidence>
<reference evidence="1" key="1">
    <citation type="submission" date="2014-11" db="EMBL/GenBank/DDBJ databases">
        <authorList>
            <person name="Amaro Gonzalez C."/>
        </authorList>
    </citation>
    <scope>NUCLEOTIDE SEQUENCE</scope>
</reference>
<protein>
    <submittedName>
        <fullName evidence="1">Uncharacterized protein</fullName>
    </submittedName>
</protein>
<dbReference type="EMBL" id="GBXM01028927">
    <property type="protein sequence ID" value="JAH79650.1"/>
    <property type="molecule type" value="Transcribed_RNA"/>
</dbReference>
<reference evidence="1" key="2">
    <citation type="journal article" date="2015" name="Fish Shellfish Immunol.">
        <title>Early steps in the European eel (Anguilla anguilla)-Vibrio vulnificus interaction in the gills: Role of the RtxA13 toxin.</title>
        <authorList>
            <person name="Callol A."/>
            <person name="Pajuelo D."/>
            <person name="Ebbesson L."/>
            <person name="Teles M."/>
            <person name="MacKenzie S."/>
            <person name="Amaro C."/>
        </authorList>
    </citation>
    <scope>NUCLEOTIDE SEQUENCE</scope>
</reference>
<dbReference type="AlphaFoldDB" id="A0A0E9VQH7"/>
<sequence length="28" mass="3489">MSHHAKIFPWCMHCHRRGLILKFTLRLR</sequence>
<proteinExistence type="predicted"/>
<name>A0A0E9VQH7_ANGAN</name>
<accession>A0A0E9VQH7</accession>